<organism evidence="1 2">
    <name type="scientific">Methylomonas subterranea</name>
    <dbReference type="NCBI Taxonomy" id="2952225"/>
    <lineage>
        <taxon>Bacteria</taxon>
        <taxon>Pseudomonadati</taxon>
        <taxon>Pseudomonadota</taxon>
        <taxon>Gammaproteobacteria</taxon>
        <taxon>Methylococcales</taxon>
        <taxon>Methylococcaceae</taxon>
        <taxon>Methylomonas</taxon>
    </lineage>
</organism>
<protein>
    <recommendedName>
        <fullName evidence="3">Restriction endonuclease</fullName>
    </recommendedName>
</protein>
<evidence type="ECO:0000313" key="1">
    <source>
        <dbReference type="EMBL" id="MCQ8105972.1"/>
    </source>
</evidence>
<dbReference type="Proteomes" id="UP001524499">
    <property type="component" value="Unassembled WGS sequence"/>
</dbReference>
<accession>A0ABT1TKG4</accession>
<dbReference type="EMBL" id="JANIBJ010000042">
    <property type="protein sequence ID" value="MCQ8105972.1"/>
    <property type="molecule type" value="Genomic_DNA"/>
</dbReference>
<dbReference type="RefSeq" id="WP_256604013.1">
    <property type="nucleotide sequence ID" value="NZ_JANIBJ010000042.1"/>
</dbReference>
<evidence type="ECO:0000313" key="2">
    <source>
        <dbReference type="Proteomes" id="UP001524499"/>
    </source>
</evidence>
<reference evidence="1 2" key="1">
    <citation type="submission" date="2022-07" db="EMBL/GenBank/DDBJ databases">
        <title>Methylomonas rivi sp. nov., Methylomonas rosea sp. nov., Methylomonas aureus sp. nov. and Methylomonas subterranea sp. nov., four novel methanotrophs isolated from a freshwater creek and the deep terrestrial subsurface.</title>
        <authorList>
            <person name="Abin C."/>
            <person name="Sankaranarayanan K."/>
            <person name="Garner C."/>
            <person name="Sindelar R."/>
            <person name="Kotary K."/>
            <person name="Garner R."/>
            <person name="Barclay S."/>
            <person name="Lawson P."/>
            <person name="Krumholz L."/>
        </authorList>
    </citation>
    <scope>NUCLEOTIDE SEQUENCE [LARGE SCALE GENOMIC DNA]</scope>
    <source>
        <strain evidence="1 2">SURF-2</strain>
    </source>
</reference>
<name>A0ABT1TKG4_9GAMM</name>
<gene>
    <name evidence="1" type="ORF">NP590_17825</name>
</gene>
<sequence>MELTQLEVQACQPLPLNVNGFNPHTQIPFGLQVDHIQSAMQEFLDFLGFVNTSLLSKQIPRLESFLMPANFSSMVGEFMNAAIPKYCPTIVKNNYHNGHPDLIPAGMFAGDAVQHDTVGIEVKGSRHKSGWQGHNAEACWLMVFVFDSNTSRDALTNIPPRPFRFVGVYGAQLEKEDWNFSGRSETSRRTITASVTRSGFNKMNSNWIYRDDV</sequence>
<proteinExistence type="predicted"/>
<keyword evidence="2" id="KW-1185">Reference proteome</keyword>
<evidence type="ECO:0008006" key="3">
    <source>
        <dbReference type="Google" id="ProtNLM"/>
    </source>
</evidence>
<comment type="caution">
    <text evidence="1">The sequence shown here is derived from an EMBL/GenBank/DDBJ whole genome shotgun (WGS) entry which is preliminary data.</text>
</comment>